<accession>M2SNF0</accession>
<reference evidence="1 2" key="1">
    <citation type="journal article" date="2012" name="PLoS Pathog.">
        <title>Diverse lifestyles and strategies of plant pathogenesis encoded in the genomes of eighteen Dothideomycetes fungi.</title>
        <authorList>
            <person name="Ohm R.A."/>
            <person name="Feau N."/>
            <person name="Henrissat B."/>
            <person name="Schoch C.L."/>
            <person name="Horwitz B.A."/>
            <person name="Barry K.W."/>
            <person name="Condon B.J."/>
            <person name="Copeland A.C."/>
            <person name="Dhillon B."/>
            <person name="Glaser F."/>
            <person name="Hesse C.N."/>
            <person name="Kosti I."/>
            <person name="LaButti K."/>
            <person name="Lindquist E.A."/>
            <person name="Lucas S."/>
            <person name="Salamov A.A."/>
            <person name="Bradshaw R.E."/>
            <person name="Ciuffetti L."/>
            <person name="Hamelin R.C."/>
            <person name="Kema G.H.J."/>
            <person name="Lawrence C."/>
            <person name="Scott J.A."/>
            <person name="Spatafora J.W."/>
            <person name="Turgeon B.G."/>
            <person name="de Wit P.J.G.M."/>
            <person name="Zhong S."/>
            <person name="Goodwin S.B."/>
            <person name="Grigoriev I.V."/>
        </authorList>
    </citation>
    <scope>NUCLEOTIDE SEQUENCE [LARGE SCALE GENOMIC DNA]</scope>
    <source>
        <strain evidence="2">C5 / ATCC 48332 / race O</strain>
    </source>
</reference>
<sequence length="252" mass="29419">MARPTKLNELQFSLGTELIKASLCNSKKIMRACIGNKVLKKSSEWLETVRIVLTISVELNHMRAAKVLAKYLDGKLWRVNLLIGCILRKKWLQAKHLLSDDRMKKKIKKDIQKYEFFDMLKTATMTEPSYEWDQKRTIEELISLGNEFNYSAYTYSRSYELDDAEEEEEVEDALIFTVKAGSLEMVECLLNAGVKPRDEHFDAVDELKTRAETIETLMERGISNKRKRDDLEDRAINKVIRYQRSNCESDYN</sequence>
<proteinExistence type="predicted"/>
<dbReference type="EMBL" id="KB445584">
    <property type="protein sequence ID" value="EMD86830.1"/>
    <property type="molecule type" value="Genomic_DNA"/>
</dbReference>
<organism evidence="1 2">
    <name type="scientific">Cochliobolus heterostrophus (strain C5 / ATCC 48332 / race O)</name>
    <name type="common">Southern corn leaf blight fungus</name>
    <name type="synonym">Bipolaris maydis</name>
    <dbReference type="NCBI Taxonomy" id="701091"/>
    <lineage>
        <taxon>Eukaryota</taxon>
        <taxon>Fungi</taxon>
        <taxon>Dikarya</taxon>
        <taxon>Ascomycota</taxon>
        <taxon>Pezizomycotina</taxon>
        <taxon>Dothideomycetes</taxon>
        <taxon>Pleosporomycetidae</taxon>
        <taxon>Pleosporales</taxon>
        <taxon>Pleosporineae</taxon>
        <taxon>Pleosporaceae</taxon>
        <taxon>Bipolaris</taxon>
    </lineage>
</organism>
<evidence type="ECO:0000313" key="1">
    <source>
        <dbReference type="EMBL" id="EMD86830.1"/>
    </source>
</evidence>
<evidence type="ECO:0008006" key="3">
    <source>
        <dbReference type="Google" id="ProtNLM"/>
    </source>
</evidence>
<dbReference type="Proteomes" id="UP000016936">
    <property type="component" value="Unassembled WGS sequence"/>
</dbReference>
<name>M2SNF0_COCH5</name>
<keyword evidence="2" id="KW-1185">Reference proteome</keyword>
<dbReference type="AlphaFoldDB" id="M2SNF0"/>
<gene>
    <name evidence="1" type="ORF">COCHEDRAFT_1115223</name>
</gene>
<protein>
    <recommendedName>
        <fullName evidence="3">Ankyrin repeat protein</fullName>
    </recommendedName>
</protein>
<evidence type="ECO:0000313" key="2">
    <source>
        <dbReference type="Proteomes" id="UP000016936"/>
    </source>
</evidence>
<dbReference type="HOGENOM" id="CLU_1102686_0_0_1"/>
<reference evidence="2" key="2">
    <citation type="journal article" date="2013" name="PLoS Genet.">
        <title>Comparative genome structure, secondary metabolite, and effector coding capacity across Cochliobolus pathogens.</title>
        <authorList>
            <person name="Condon B.J."/>
            <person name="Leng Y."/>
            <person name="Wu D."/>
            <person name="Bushley K.E."/>
            <person name="Ohm R.A."/>
            <person name="Otillar R."/>
            <person name="Martin J."/>
            <person name="Schackwitz W."/>
            <person name="Grimwood J."/>
            <person name="MohdZainudin N."/>
            <person name="Xue C."/>
            <person name="Wang R."/>
            <person name="Manning V.A."/>
            <person name="Dhillon B."/>
            <person name="Tu Z.J."/>
            <person name="Steffenson B.J."/>
            <person name="Salamov A."/>
            <person name="Sun H."/>
            <person name="Lowry S."/>
            <person name="LaButti K."/>
            <person name="Han J."/>
            <person name="Copeland A."/>
            <person name="Lindquist E."/>
            <person name="Barry K."/>
            <person name="Schmutz J."/>
            <person name="Baker S.E."/>
            <person name="Ciuffetti L.M."/>
            <person name="Grigoriev I.V."/>
            <person name="Zhong S."/>
            <person name="Turgeon B.G."/>
        </authorList>
    </citation>
    <scope>NUCLEOTIDE SEQUENCE [LARGE SCALE GENOMIC DNA]</scope>
    <source>
        <strain evidence="2">C5 / ATCC 48332 / race O</strain>
    </source>
</reference>